<evidence type="ECO:0000256" key="3">
    <source>
        <dbReference type="ARBA" id="ARBA00022989"/>
    </source>
</evidence>
<dbReference type="InterPro" id="IPR037185">
    <property type="entry name" value="EmrE-like"/>
</dbReference>
<dbReference type="Proteomes" id="UP001431209">
    <property type="component" value="Unassembled WGS sequence"/>
</dbReference>
<evidence type="ECO:0000256" key="5">
    <source>
        <dbReference type="SAM" id="MobiDB-lite"/>
    </source>
</evidence>
<dbReference type="EMBL" id="JAOPGA020000603">
    <property type="protein sequence ID" value="KAL0479839.1"/>
    <property type="molecule type" value="Genomic_DNA"/>
</dbReference>
<dbReference type="PANTHER" id="PTHR11132">
    <property type="entry name" value="SOLUTE CARRIER FAMILY 35"/>
    <property type="match status" value="1"/>
</dbReference>
<dbReference type="InterPro" id="IPR004853">
    <property type="entry name" value="Sugar_P_trans_dom"/>
</dbReference>
<keyword evidence="2 6" id="KW-0812">Transmembrane</keyword>
<feature type="region of interest" description="Disordered" evidence="5">
    <location>
        <begin position="52"/>
        <end position="78"/>
    </location>
</feature>
<feature type="transmembrane region" description="Helical" evidence="6">
    <location>
        <begin position="85"/>
        <end position="105"/>
    </location>
</feature>
<evidence type="ECO:0000256" key="6">
    <source>
        <dbReference type="SAM" id="Phobius"/>
    </source>
</evidence>
<reference evidence="8 9" key="1">
    <citation type="submission" date="2024-03" db="EMBL/GenBank/DDBJ databases">
        <title>The Acrasis kona genome and developmental transcriptomes reveal deep origins of eukaryotic multicellular pathways.</title>
        <authorList>
            <person name="Sheikh S."/>
            <person name="Fu C.-J."/>
            <person name="Brown M.W."/>
            <person name="Baldauf S.L."/>
        </authorList>
    </citation>
    <scope>NUCLEOTIDE SEQUENCE [LARGE SCALE GENOMIC DNA]</scope>
    <source>
        <strain evidence="8 9">ATCC MYA-3509</strain>
    </source>
</reference>
<protein>
    <recommendedName>
        <fullName evidence="7">Sugar phosphate transporter domain-containing protein</fullName>
    </recommendedName>
</protein>
<dbReference type="InterPro" id="IPR050186">
    <property type="entry name" value="TPT_transporter"/>
</dbReference>
<feature type="transmembrane region" description="Helical" evidence="6">
    <location>
        <begin position="325"/>
        <end position="346"/>
    </location>
</feature>
<feature type="transmembrane region" description="Helical" evidence="6">
    <location>
        <begin position="112"/>
        <end position="131"/>
    </location>
</feature>
<keyword evidence="4 6" id="KW-0472">Membrane</keyword>
<feature type="transmembrane region" description="Helical" evidence="6">
    <location>
        <begin position="225"/>
        <end position="246"/>
    </location>
</feature>
<proteinExistence type="predicted"/>
<dbReference type="Pfam" id="PF03151">
    <property type="entry name" value="TPT"/>
    <property type="match status" value="1"/>
</dbReference>
<sequence length="383" mass="41839">MVQLAPLINPGVSRKYKLLEEAGESTPSPKECTINVKKTPISPIAETALTFEQKKDSVDNQGQPSEVQAPKTENSTPPTDKFGPLYVATWFFLNVFLAILMKAVFSNSSFKFPVIMSSAHMIVGTILSQIVLRSGAVDEGKPIDAEGTKRLRYFVFLFCLNIAFGNIAVKIVNLPLSQIVRSTIPLFIMALAFLIQGVIPTLYVALSVVPIVAGVAMTAYGDVELTVISLALLMIGNIFAGLKVVITNKYLTQYKLHPMVMLAKLSPLATVVMLSFALMNGEIASFSKVYQDISATTYMWVIVSGIMSFGLNWTNFLANRHTSPLTMSVLGNLKQVILVFSSVYLFNTQMAMLATIGASIATAGMMLFSYIKFIQSQSKVVKQ</sequence>
<comment type="subcellular location">
    <subcellularLocation>
        <location evidence="1">Membrane</location>
        <topology evidence="1">Multi-pass membrane protein</topology>
    </subcellularLocation>
</comment>
<gene>
    <name evidence="8" type="ORF">AKO1_007443</name>
</gene>
<organism evidence="8 9">
    <name type="scientific">Acrasis kona</name>
    <dbReference type="NCBI Taxonomy" id="1008807"/>
    <lineage>
        <taxon>Eukaryota</taxon>
        <taxon>Discoba</taxon>
        <taxon>Heterolobosea</taxon>
        <taxon>Tetramitia</taxon>
        <taxon>Eutetramitia</taxon>
        <taxon>Acrasidae</taxon>
        <taxon>Acrasis</taxon>
    </lineage>
</organism>
<dbReference type="GO" id="GO:0016020">
    <property type="term" value="C:membrane"/>
    <property type="evidence" value="ECO:0007669"/>
    <property type="project" value="UniProtKB-SubCell"/>
</dbReference>
<dbReference type="SUPFAM" id="SSF103481">
    <property type="entry name" value="Multidrug resistance efflux transporter EmrE"/>
    <property type="match status" value="1"/>
</dbReference>
<feature type="transmembrane region" description="Helical" evidence="6">
    <location>
        <begin position="352"/>
        <end position="373"/>
    </location>
</feature>
<evidence type="ECO:0000256" key="4">
    <source>
        <dbReference type="ARBA" id="ARBA00023136"/>
    </source>
</evidence>
<feature type="domain" description="Sugar phosphate transporter" evidence="7">
    <location>
        <begin position="85"/>
        <end position="369"/>
    </location>
</feature>
<dbReference type="AlphaFoldDB" id="A0AAW2YRY8"/>
<name>A0AAW2YRY8_9EUKA</name>
<feature type="compositionally biased region" description="Polar residues" evidence="5">
    <location>
        <begin position="59"/>
        <end position="78"/>
    </location>
</feature>
<keyword evidence="3 6" id="KW-1133">Transmembrane helix</keyword>
<evidence type="ECO:0000259" key="7">
    <source>
        <dbReference type="Pfam" id="PF03151"/>
    </source>
</evidence>
<keyword evidence="9" id="KW-1185">Reference proteome</keyword>
<evidence type="ECO:0000313" key="8">
    <source>
        <dbReference type="EMBL" id="KAL0479839.1"/>
    </source>
</evidence>
<feature type="transmembrane region" description="Helical" evidence="6">
    <location>
        <begin position="298"/>
        <end position="318"/>
    </location>
</feature>
<evidence type="ECO:0000313" key="9">
    <source>
        <dbReference type="Proteomes" id="UP001431209"/>
    </source>
</evidence>
<evidence type="ECO:0000256" key="1">
    <source>
        <dbReference type="ARBA" id="ARBA00004141"/>
    </source>
</evidence>
<accession>A0AAW2YRY8</accession>
<feature type="transmembrane region" description="Helical" evidence="6">
    <location>
        <begin position="151"/>
        <end position="172"/>
    </location>
</feature>
<feature type="transmembrane region" description="Helical" evidence="6">
    <location>
        <begin position="258"/>
        <end position="278"/>
    </location>
</feature>
<evidence type="ECO:0000256" key="2">
    <source>
        <dbReference type="ARBA" id="ARBA00022692"/>
    </source>
</evidence>
<feature type="transmembrane region" description="Helical" evidence="6">
    <location>
        <begin position="184"/>
        <end position="213"/>
    </location>
</feature>
<comment type="caution">
    <text evidence="8">The sequence shown here is derived from an EMBL/GenBank/DDBJ whole genome shotgun (WGS) entry which is preliminary data.</text>
</comment>